<feature type="domain" description="C2H2-type" evidence="2">
    <location>
        <begin position="38"/>
        <end position="65"/>
    </location>
</feature>
<dbReference type="InterPro" id="IPR013087">
    <property type="entry name" value="Znf_C2H2_type"/>
</dbReference>
<dbReference type="EMBL" id="CM007379">
    <property type="protein sequence ID" value="OIV91676.1"/>
    <property type="molecule type" value="Genomic_DNA"/>
</dbReference>
<dbReference type="AlphaFoldDB" id="A0A4P1QPL9"/>
<dbReference type="GO" id="GO:0009736">
    <property type="term" value="P:cytokinin-activated signaling pathway"/>
    <property type="evidence" value="ECO:0007669"/>
    <property type="project" value="TreeGrafter"/>
</dbReference>
<evidence type="ECO:0000259" key="2">
    <source>
        <dbReference type="PROSITE" id="PS50157"/>
    </source>
</evidence>
<keyword evidence="1" id="KW-0862">Zinc</keyword>
<protein>
    <recommendedName>
        <fullName evidence="2">C2H2-type domain-containing protein</fullName>
    </recommendedName>
</protein>
<evidence type="ECO:0000256" key="1">
    <source>
        <dbReference type="PROSITE-ProRule" id="PRU00042"/>
    </source>
</evidence>
<dbReference type="GO" id="GO:0008270">
    <property type="term" value="F:zinc ion binding"/>
    <property type="evidence" value="ECO:0007669"/>
    <property type="project" value="UniProtKB-KW"/>
</dbReference>
<organism evidence="3 4">
    <name type="scientific">Lupinus angustifolius</name>
    <name type="common">Narrow-leaved blue lupine</name>
    <dbReference type="NCBI Taxonomy" id="3871"/>
    <lineage>
        <taxon>Eukaryota</taxon>
        <taxon>Viridiplantae</taxon>
        <taxon>Streptophyta</taxon>
        <taxon>Embryophyta</taxon>
        <taxon>Tracheophyta</taxon>
        <taxon>Spermatophyta</taxon>
        <taxon>Magnoliopsida</taxon>
        <taxon>eudicotyledons</taxon>
        <taxon>Gunneridae</taxon>
        <taxon>Pentapetalae</taxon>
        <taxon>rosids</taxon>
        <taxon>fabids</taxon>
        <taxon>Fabales</taxon>
        <taxon>Fabaceae</taxon>
        <taxon>Papilionoideae</taxon>
        <taxon>50 kb inversion clade</taxon>
        <taxon>genistoids sensu lato</taxon>
        <taxon>core genistoids</taxon>
        <taxon>Genisteae</taxon>
        <taxon>Lupinus</taxon>
    </lineage>
</organism>
<dbReference type="InterPro" id="IPR044299">
    <property type="entry name" value="GIS3/ZFP5/ZFP6"/>
</dbReference>
<dbReference type="Proteomes" id="UP000188354">
    <property type="component" value="Chromosome LG19"/>
</dbReference>
<keyword evidence="4" id="KW-1185">Reference proteome</keyword>
<dbReference type="InterPro" id="IPR036236">
    <property type="entry name" value="Znf_C2H2_sf"/>
</dbReference>
<dbReference type="GO" id="GO:0010090">
    <property type="term" value="P:trichome morphogenesis"/>
    <property type="evidence" value="ECO:0007669"/>
    <property type="project" value="InterPro"/>
</dbReference>
<dbReference type="GO" id="GO:0009740">
    <property type="term" value="P:gibberellic acid mediated signaling pathway"/>
    <property type="evidence" value="ECO:0007669"/>
    <property type="project" value="TreeGrafter"/>
</dbReference>
<dbReference type="PROSITE" id="PS50157">
    <property type="entry name" value="ZINC_FINGER_C2H2_2"/>
    <property type="match status" value="1"/>
</dbReference>
<reference evidence="3 4" key="1">
    <citation type="journal article" date="2017" name="Plant Biotechnol. J.">
        <title>A comprehensive draft genome sequence for lupin (Lupinus angustifolius), an emerging health food: insights into plant-microbe interactions and legume evolution.</title>
        <authorList>
            <person name="Hane J.K."/>
            <person name="Ming Y."/>
            <person name="Kamphuis L.G."/>
            <person name="Nelson M.N."/>
            <person name="Garg G."/>
            <person name="Atkins C.A."/>
            <person name="Bayer P.E."/>
            <person name="Bravo A."/>
            <person name="Bringans S."/>
            <person name="Cannon S."/>
            <person name="Edwards D."/>
            <person name="Foley R."/>
            <person name="Gao L.L."/>
            <person name="Harrison M.J."/>
            <person name="Huang W."/>
            <person name="Hurgobin B."/>
            <person name="Li S."/>
            <person name="Liu C.W."/>
            <person name="McGrath A."/>
            <person name="Morahan G."/>
            <person name="Murray J."/>
            <person name="Weller J."/>
            <person name="Jian J."/>
            <person name="Singh K.B."/>
        </authorList>
    </citation>
    <scope>NUCLEOTIDE SEQUENCE [LARGE SCALE GENOMIC DNA]</scope>
    <source>
        <strain evidence="4">cv. Tanjil</strain>
        <tissue evidence="3">Whole plant</tissue>
    </source>
</reference>
<dbReference type="PANTHER" id="PTHR46353">
    <property type="entry name" value="ZINC FINGER PROTEIN 5"/>
    <property type="match status" value="1"/>
</dbReference>
<sequence>MSASENPSPNNTNHSSSSSTTTLMLFGFPLTPARNKRFKCNYCCREFSNSQALGGHQNAHKRERQKAKQQEFQNLLHYHQRFIVPSPNHNIMVEHGTPSSGVPVFVHDSRASMEDHEAWFSNALHRRDPRPLLSMIPDEEDERLHHLHVLARSKGVVDLNLVPASIPYNSKDKDFERRT</sequence>
<keyword evidence="1" id="KW-0863">Zinc-finger</keyword>
<dbReference type="GO" id="GO:0000976">
    <property type="term" value="F:transcription cis-regulatory region binding"/>
    <property type="evidence" value="ECO:0007669"/>
    <property type="project" value="TreeGrafter"/>
</dbReference>
<evidence type="ECO:0000313" key="3">
    <source>
        <dbReference type="EMBL" id="OIV91676.1"/>
    </source>
</evidence>
<dbReference type="PROSITE" id="PS00028">
    <property type="entry name" value="ZINC_FINGER_C2H2_1"/>
    <property type="match status" value="1"/>
</dbReference>
<dbReference type="Gene3D" id="3.30.160.60">
    <property type="entry name" value="Classic Zinc Finger"/>
    <property type="match status" value="1"/>
</dbReference>
<dbReference type="GO" id="GO:0005634">
    <property type="term" value="C:nucleus"/>
    <property type="evidence" value="ECO:0007669"/>
    <property type="project" value="TreeGrafter"/>
</dbReference>
<dbReference type="SUPFAM" id="SSF57667">
    <property type="entry name" value="beta-beta-alpha zinc fingers"/>
    <property type="match status" value="1"/>
</dbReference>
<dbReference type="STRING" id="3871.A0A4P1QPL9"/>
<gene>
    <name evidence="3" type="ORF">TanjilG_26529</name>
</gene>
<evidence type="ECO:0000313" key="4">
    <source>
        <dbReference type="Proteomes" id="UP000188354"/>
    </source>
</evidence>
<keyword evidence="1" id="KW-0479">Metal-binding</keyword>
<dbReference type="PANTHER" id="PTHR46353:SF23">
    <property type="entry name" value="C2H2 ZINC FINGER-CONTAINING PROTEIN-RELATED"/>
    <property type="match status" value="1"/>
</dbReference>
<name>A0A4P1QPL9_LUPAN</name>
<proteinExistence type="predicted"/>
<accession>A0A4P1QPL9</accession>
<dbReference type="Gramene" id="OIV91676">
    <property type="protein sequence ID" value="OIV91676"/>
    <property type="gene ID" value="TanjilG_26529"/>
</dbReference>
<dbReference type="GO" id="GO:0003700">
    <property type="term" value="F:DNA-binding transcription factor activity"/>
    <property type="evidence" value="ECO:0007669"/>
    <property type="project" value="TreeGrafter"/>
</dbReference>